<sequence>MRAITHASHGGPEVTSLSNVPDPVASPGQVLVRVAGVGLNPVDAHQRTGAFKLIQPFDFPQVAGNELSGVVAAVGAGVDAFAVGDRVMARTPGVGAFAELVAVPAAVLAPAPATIPLVDAAAIPLAGLTAQQALGGDHLDLQPGERLLITGGAGGVGLFAIQLAKLAGAHVTTTASSAGREVVTRLGADEVIDYHERAVSAGPERFDKVLDLVGGDTLTDLFASVEPGAKVVNLSGPFSPGSLQPYVKGAKKLLVAGVEWASSRKVRALAKKAGASYEAFLMHADGEGLSELSSLVEQGKLEVVVDSRHALGDFPVAFERLESHRAKGKVLIAFDPSLG</sequence>
<dbReference type="PANTHER" id="PTHR11695:SF294">
    <property type="entry name" value="RETICULON-4-INTERACTING PROTEIN 1, MITOCHONDRIAL"/>
    <property type="match status" value="1"/>
</dbReference>
<gene>
    <name evidence="4" type="ORF">ACFP57_02885</name>
</gene>
<dbReference type="InterPro" id="IPR011032">
    <property type="entry name" value="GroES-like_sf"/>
</dbReference>
<protein>
    <submittedName>
        <fullName evidence="4">NADP-dependent oxidoreductase</fullName>
        <ecNumber evidence="4">1.-.-.-</ecNumber>
    </submittedName>
</protein>
<dbReference type="Gene3D" id="3.90.180.10">
    <property type="entry name" value="Medium-chain alcohol dehydrogenases, catalytic domain"/>
    <property type="match status" value="1"/>
</dbReference>
<dbReference type="SMART" id="SM00829">
    <property type="entry name" value="PKS_ER"/>
    <property type="match status" value="1"/>
</dbReference>
<dbReference type="InterPro" id="IPR036291">
    <property type="entry name" value="NAD(P)-bd_dom_sf"/>
</dbReference>
<evidence type="ECO:0000256" key="2">
    <source>
        <dbReference type="SAM" id="MobiDB-lite"/>
    </source>
</evidence>
<evidence type="ECO:0000313" key="5">
    <source>
        <dbReference type="Proteomes" id="UP001596266"/>
    </source>
</evidence>
<feature type="domain" description="Enoyl reductase (ER)" evidence="3">
    <location>
        <begin position="10"/>
        <end position="332"/>
    </location>
</feature>
<accession>A0ABW1X182</accession>
<dbReference type="Proteomes" id="UP001596266">
    <property type="component" value="Unassembled WGS sequence"/>
</dbReference>
<dbReference type="PROSITE" id="PS01162">
    <property type="entry name" value="QOR_ZETA_CRYSTAL"/>
    <property type="match status" value="1"/>
</dbReference>
<keyword evidence="1 4" id="KW-0560">Oxidoreductase</keyword>
<keyword evidence="5" id="KW-1185">Reference proteome</keyword>
<dbReference type="InterPro" id="IPR013154">
    <property type="entry name" value="ADH-like_N"/>
</dbReference>
<reference evidence="5" key="1">
    <citation type="journal article" date="2019" name="Int. J. Syst. Evol. Microbiol.">
        <title>The Global Catalogue of Microorganisms (GCM) 10K type strain sequencing project: providing services to taxonomists for standard genome sequencing and annotation.</title>
        <authorList>
            <consortium name="The Broad Institute Genomics Platform"/>
            <consortium name="The Broad Institute Genome Sequencing Center for Infectious Disease"/>
            <person name="Wu L."/>
            <person name="Ma J."/>
        </authorList>
    </citation>
    <scope>NUCLEOTIDE SEQUENCE [LARGE SCALE GENOMIC DNA]</scope>
    <source>
        <strain evidence="5">CGMCC 1.15277</strain>
    </source>
</reference>
<dbReference type="InterPro" id="IPR050700">
    <property type="entry name" value="YIM1/Zinc_Alcohol_DH_Fams"/>
</dbReference>
<dbReference type="Gene3D" id="3.40.50.720">
    <property type="entry name" value="NAD(P)-binding Rossmann-like Domain"/>
    <property type="match status" value="1"/>
</dbReference>
<organism evidence="4 5">
    <name type="scientific">Luteococcus sanguinis</name>
    <dbReference type="NCBI Taxonomy" id="174038"/>
    <lineage>
        <taxon>Bacteria</taxon>
        <taxon>Bacillati</taxon>
        <taxon>Actinomycetota</taxon>
        <taxon>Actinomycetes</taxon>
        <taxon>Propionibacteriales</taxon>
        <taxon>Propionibacteriaceae</taxon>
        <taxon>Luteococcus</taxon>
    </lineage>
</organism>
<dbReference type="Pfam" id="PF08240">
    <property type="entry name" value="ADH_N"/>
    <property type="match status" value="1"/>
</dbReference>
<dbReference type="CDD" id="cd05289">
    <property type="entry name" value="MDR_like_2"/>
    <property type="match status" value="1"/>
</dbReference>
<feature type="region of interest" description="Disordered" evidence="2">
    <location>
        <begin position="1"/>
        <end position="20"/>
    </location>
</feature>
<proteinExistence type="predicted"/>
<dbReference type="GO" id="GO:0016491">
    <property type="term" value="F:oxidoreductase activity"/>
    <property type="evidence" value="ECO:0007669"/>
    <property type="project" value="UniProtKB-KW"/>
</dbReference>
<dbReference type="InterPro" id="IPR020843">
    <property type="entry name" value="ER"/>
</dbReference>
<dbReference type="InterPro" id="IPR002364">
    <property type="entry name" value="Quin_OxRdtase/zeta-crystal_CS"/>
</dbReference>
<dbReference type="Pfam" id="PF13602">
    <property type="entry name" value="ADH_zinc_N_2"/>
    <property type="match status" value="1"/>
</dbReference>
<comment type="caution">
    <text evidence="4">The sequence shown here is derived from an EMBL/GenBank/DDBJ whole genome shotgun (WGS) entry which is preliminary data.</text>
</comment>
<evidence type="ECO:0000256" key="1">
    <source>
        <dbReference type="ARBA" id="ARBA00023002"/>
    </source>
</evidence>
<name>A0ABW1X182_9ACTN</name>
<evidence type="ECO:0000259" key="3">
    <source>
        <dbReference type="SMART" id="SM00829"/>
    </source>
</evidence>
<dbReference type="SUPFAM" id="SSF51735">
    <property type="entry name" value="NAD(P)-binding Rossmann-fold domains"/>
    <property type="match status" value="1"/>
</dbReference>
<dbReference type="PANTHER" id="PTHR11695">
    <property type="entry name" value="ALCOHOL DEHYDROGENASE RELATED"/>
    <property type="match status" value="1"/>
</dbReference>
<dbReference type="EC" id="1.-.-.-" evidence="4"/>
<dbReference type="EMBL" id="JBHSUA010000008">
    <property type="protein sequence ID" value="MFC6395942.1"/>
    <property type="molecule type" value="Genomic_DNA"/>
</dbReference>
<evidence type="ECO:0000313" key="4">
    <source>
        <dbReference type="EMBL" id="MFC6395942.1"/>
    </source>
</evidence>
<dbReference type="SUPFAM" id="SSF50129">
    <property type="entry name" value="GroES-like"/>
    <property type="match status" value="1"/>
</dbReference>
<dbReference type="RefSeq" id="WP_343885986.1">
    <property type="nucleotide sequence ID" value="NZ_BAAAKI010000012.1"/>
</dbReference>